<feature type="compositionally biased region" description="Basic and acidic residues" evidence="2">
    <location>
        <begin position="343"/>
        <end position="376"/>
    </location>
</feature>
<dbReference type="Pfam" id="PF01047">
    <property type="entry name" value="MarR"/>
    <property type="match status" value="1"/>
</dbReference>
<protein>
    <recommendedName>
        <fullName evidence="3">HTH marR-type domain-containing protein</fullName>
    </recommendedName>
</protein>
<evidence type="ECO:0000313" key="4">
    <source>
        <dbReference type="EMBL" id="GAA2214466.1"/>
    </source>
</evidence>
<dbReference type="PANTHER" id="PTHR18964:SF149">
    <property type="entry name" value="BIFUNCTIONAL UDP-N-ACETYLGLUCOSAMINE 2-EPIMERASE_N-ACETYLMANNOSAMINE KINASE"/>
    <property type="match status" value="1"/>
</dbReference>
<feature type="compositionally biased region" description="Low complexity" evidence="2">
    <location>
        <begin position="285"/>
        <end position="298"/>
    </location>
</feature>
<dbReference type="Pfam" id="PF00480">
    <property type="entry name" value="ROK"/>
    <property type="match status" value="1"/>
</dbReference>
<dbReference type="RefSeq" id="WP_344492053.1">
    <property type="nucleotide sequence ID" value="NZ_BAAAQX010000041.1"/>
</dbReference>
<reference evidence="5" key="1">
    <citation type="journal article" date="2019" name="Int. J. Syst. Evol. Microbiol.">
        <title>The Global Catalogue of Microorganisms (GCM) 10K type strain sequencing project: providing services to taxonomists for standard genome sequencing and annotation.</title>
        <authorList>
            <consortium name="The Broad Institute Genomics Platform"/>
            <consortium name="The Broad Institute Genome Sequencing Center for Infectious Disease"/>
            <person name="Wu L."/>
            <person name="Ma J."/>
        </authorList>
    </citation>
    <scope>NUCLEOTIDE SEQUENCE [LARGE SCALE GENOMIC DNA]</scope>
    <source>
        <strain evidence="5">JCM 16114</strain>
    </source>
</reference>
<proteinExistence type="inferred from homology"/>
<dbReference type="Gene3D" id="1.10.10.10">
    <property type="entry name" value="Winged helix-like DNA-binding domain superfamily/Winged helix DNA-binding domain"/>
    <property type="match status" value="1"/>
</dbReference>
<feature type="compositionally biased region" description="Basic and acidic residues" evidence="2">
    <location>
        <begin position="301"/>
        <end position="329"/>
    </location>
</feature>
<dbReference type="InterPro" id="IPR000600">
    <property type="entry name" value="ROK"/>
</dbReference>
<dbReference type="CDD" id="cd00090">
    <property type="entry name" value="HTH_ARSR"/>
    <property type="match status" value="1"/>
</dbReference>
<dbReference type="SUPFAM" id="SSF46785">
    <property type="entry name" value="Winged helix' DNA-binding domain"/>
    <property type="match status" value="1"/>
</dbReference>
<dbReference type="SUPFAM" id="SSF53067">
    <property type="entry name" value="Actin-like ATPase domain"/>
    <property type="match status" value="1"/>
</dbReference>
<dbReference type="InterPro" id="IPR011991">
    <property type="entry name" value="ArsR-like_HTH"/>
</dbReference>
<evidence type="ECO:0000256" key="2">
    <source>
        <dbReference type="SAM" id="MobiDB-lite"/>
    </source>
</evidence>
<dbReference type="InterPro" id="IPR049874">
    <property type="entry name" value="ROK_cs"/>
</dbReference>
<dbReference type="EMBL" id="BAAAQX010000041">
    <property type="protein sequence ID" value="GAA2214466.1"/>
    <property type="molecule type" value="Genomic_DNA"/>
</dbReference>
<name>A0ABP5PS09_9ACTN</name>
<dbReference type="PANTHER" id="PTHR18964">
    <property type="entry name" value="ROK (REPRESSOR, ORF, KINASE) FAMILY"/>
    <property type="match status" value="1"/>
</dbReference>
<comment type="caution">
    <text evidence="4">The sequence shown here is derived from an EMBL/GenBank/DDBJ whole genome shotgun (WGS) entry which is preliminary data.</text>
</comment>
<dbReference type="Gene3D" id="3.30.420.40">
    <property type="match status" value="3"/>
</dbReference>
<dbReference type="InterPro" id="IPR036390">
    <property type="entry name" value="WH_DNA-bd_sf"/>
</dbReference>
<feature type="domain" description="HTH marR-type" evidence="3">
    <location>
        <begin position="10"/>
        <end position="54"/>
    </location>
</feature>
<keyword evidence="5" id="KW-1185">Reference proteome</keyword>
<evidence type="ECO:0000259" key="3">
    <source>
        <dbReference type="Pfam" id="PF01047"/>
    </source>
</evidence>
<evidence type="ECO:0000313" key="5">
    <source>
        <dbReference type="Proteomes" id="UP001499843"/>
    </source>
</evidence>
<dbReference type="PROSITE" id="PS01125">
    <property type="entry name" value="ROK"/>
    <property type="match status" value="1"/>
</dbReference>
<accession>A0ABP5PS09</accession>
<feature type="region of interest" description="Disordered" evidence="2">
    <location>
        <begin position="274"/>
        <end position="376"/>
    </location>
</feature>
<sequence length="501" mass="51507">MAGTDRGDLTRTAILALLGTVGPLSRSEIARELDLSPATVTQLTKELIGHGMLEELDLKPSRGGRPAQRLGLVGSAGRALGVKVTADHLVLVDVRLDGEVLGSWERPHDPAAPDALEQLADAVESVVREISGVPPLLGVGVGVPGSVDDQAVGTVNAPTLGWQAMPVGERLRRRLNLPVLVENDVNALAAAERLYGRGRTHSDFLVVTIGRGVGAAIVADGRVYRGARGGAGEFGHLPVDPAGPACGCGARGCLEAFVGSAGLLAAAHARRSAAQGDCRTDASRSDASWSDASRADASQVEEERAHVDARDSGARDSGGRGSDGRDLDARSSSARDTGGRGSNGRDLDARDMGARDTGARDTGARDTGARDFDGRDPLGAVAALGRAAAGGEVAAREVFAEAGAILGRATAGLINVVDPEVVVVLGEGTADWPLWRAGFEPALRAQLYPGRRDISVEVESWDDTSWAQGAAALVLATPFDSAGAAGEQGRLVRARLIGASS</sequence>
<dbReference type="Proteomes" id="UP001499843">
    <property type="component" value="Unassembled WGS sequence"/>
</dbReference>
<gene>
    <name evidence="4" type="ORF">GCM10009850_099310</name>
</gene>
<organism evidence="4 5">
    <name type="scientific">Nonomuraea monospora</name>
    <dbReference type="NCBI Taxonomy" id="568818"/>
    <lineage>
        <taxon>Bacteria</taxon>
        <taxon>Bacillati</taxon>
        <taxon>Actinomycetota</taxon>
        <taxon>Actinomycetes</taxon>
        <taxon>Streptosporangiales</taxon>
        <taxon>Streptosporangiaceae</taxon>
        <taxon>Nonomuraea</taxon>
    </lineage>
</organism>
<evidence type="ECO:0000256" key="1">
    <source>
        <dbReference type="ARBA" id="ARBA00006479"/>
    </source>
</evidence>
<dbReference type="InterPro" id="IPR043129">
    <property type="entry name" value="ATPase_NBD"/>
</dbReference>
<dbReference type="InterPro" id="IPR000835">
    <property type="entry name" value="HTH_MarR-typ"/>
</dbReference>
<dbReference type="InterPro" id="IPR036388">
    <property type="entry name" value="WH-like_DNA-bd_sf"/>
</dbReference>
<comment type="similarity">
    <text evidence="1">Belongs to the ROK (NagC/XylR) family.</text>
</comment>